<dbReference type="GO" id="GO:0005737">
    <property type="term" value="C:cytoplasm"/>
    <property type="evidence" value="ECO:0007669"/>
    <property type="project" value="TreeGrafter"/>
</dbReference>
<dbReference type="SUPFAM" id="SSF51735">
    <property type="entry name" value="NAD(P)-binding Rossmann-fold domains"/>
    <property type="match status" value="1"/>
</dbReference>
<dbReference type="EMBL" id="BJXB01000008">
    <property type="protein sequence ID" value="GEM46587.1"/>
    <property type="molecule type" value="Genomic_DNA"/>
</dbReference>
<comment type="caution">
    <text evidence="2">The sequence shown here is derived from an EMBL/GenBank/DDBJ whole genome shotgun (WGS) entry which is preliminary data.</text>
</comment>
<gene>
    <name evidence="2" type="primary">hpnA</name>
    <name evidence="2" type="ORF">DC3_22220</name>
</gene>
<evidence type="ECO:0000259" key="1">
    <source>
        <dbReference type="Pfam" id="PF01370"/>
    </source>
</evidence>
<name>A0A511N255_DEIC1</name>
<dbReference type="OrthoDB" id="9811743at2"/>
<accession>A0A511N255</accession>
<protein>
    <submittedName>
        <fullName evidence="2">Dihydroflavonol-4-reductase</fullName>
    </submittedName>
</protein>
<dbReference type="Proteomes" id="UP000321306">
    <property type="component" value="Unassembled WGS sequence"/>
</dbReference>
<organism evidence="2 3">
    <name type="scientific">Deinococcus cellulosilyticus (strain DSM 18568 / NBRC 106333 / KACC 11606 / 5516J-15)</name>
    <dbReference type="NCBI Taxonomy" id="1223518"/>
    <lineage>
        <taxon>Bacteria</taxon>
        <taxon>Thermotogati</taxon>
        <taxon>Deinococcota</taxon>
        <taxon>Deinococci</taxon>
        <taxon>Deinococcales</taxon>
        <taxon>Deinococcaceae</taxon>
        <taxon>Deinococcus</taxon>
    </lineage>
</organism>
<dbReference type="PANTHER" id="PTHR48079">
    <property type="entry name" value="PROTEIN YEEZ"/>
    <property type="match status" value="1"/>
</dbReference>
<dbReference type="AlphaFoldDB" id="A0A511N255"/>
<dbReference type="InterPro" id="IPR001509">
    <property type="entry name" value="Epimerase_deHydtase"/>
</dbReference>
<dbReference type="Gene3D" id="3.40.50.720">
    <property type="entry name" value="NAD(P)-binding Rossmann-like Domain"/>
    <property type="match status" value="1"/>
</dbReference>
<sequence>MLTEMCTVGLYTSNMTILVTGGTGFVGGALVQHLLKDHRSIRVLARTPEKAHPLKALGVEVVKGDVLDAASVKSAMRGVDVLYHVAAVYDMWMPNKSDIIRIAVEGTKNVLQAALDAGVKRVVYTSSYNTIGEAPGTVGTEETVHRGYHYAVYEQAKVESERVALSFVQKGLPVVIVNPGNVYGPGDFKPTGQLLLQILKGQLPGVVDGTYNYVYIDDVARGHILAAEKGQVGERYLLSGPAMRVKDYMNLGRKLMGMGPVMELPYHLTLGLGYLLEGLSKITRRPPWVPVDMVRISRHGIHTDGSKAVRELGLEYTPVEVGLPRTLEWYHRQGILKKAPLQRVDL</sequence>
<dbReference type="Pfam" id="PF01370">
    <property type="entry name" value="Epimerase"/>
    <property type="match status" value="1"/>
</dbReference>
<feature type="domain" description="NAD-dependent epimerase/dehydratase" evidence="1">
    <location>
        <begin position="17"/>
        <end position="236"/>
    </location>
</feature>
<proteinExistence type="predicted"/>
<evidence type="ECO:0000313" key="3">
    <source>
        <dbReference type="Proteomes" id="UP000321306"/>
    </source>
</evidence>
<dbReference type="GO" id="GO:0004029">
    <property type="term" value="F:aldehyde dehydrogenase (NAD+) activity"/>
    <property type="evidence" value="ECO:0007669"/>
    <property type="project" value="TreeGrafter"/>
</dbReference>
<dbReference type="InterPro" id="IPR036291">
    <property type="entry name" value="NAD(P)-bd_dom_sf"/>
</dbReference>
<dbReference type="InterPro" id="IPR051783">
    <property type="entry name" value="NAD(P)-dependent_oxidoreduct"/>
</dbReference>
<keyword evidence="3" id="KW-1185">Reference proteome</keyword>
<evidence type="ECO:0000313" key="2">
    <source>
        <dbReference type="EMBL" id="GEM46587.1"/>
    </source>
</evidence>
<dbReference type="PANTHER" id="PTHR48079:SF6">
    <property type="entry name" value="NAD(P)-BINDING DOMAIN-CONTAINING PROTEIN-RELATED"/>
    <property type="match status" value="1"/>
</dbReference>
<reference evidence="2 3" key="1">
    <citation type="submission" date="2019-07" db="EMBL/GenBank/DDBJ databases">
        <title>Whole genome shotgun sequence of Deinococcus cellulosilyticus NBRC 106333.</title>
        <authorList>
            <person name="Hosoyama A."/>
            <person name="Uohara A."/>
            <person name="Ohji S."/>
            <person name="Ichikawa N."/>
        </authorList>
    </citation>
    <scope>NUCLEOTIDE SEQUENCE [LARGE SCALE GENOMIC DNA]</scope>
    <source>
        <strain evidence="2 3">NBRC 106333</strain>
    </source>
</reference>